<dbReference type="PANTHER" id="PTHR31793:SF37">
    <property type="entry name" value="ACYL-COA THIOESTER HYDROLASE YBGC"/>
    <property type="match status" value="1"/>
</dbReference>
<evidence type="ECO:0000256" key="1">
    <source>
        <dbReference type="ARBA" id="ARBA00005953"/>
    </source>
</evidence>
<dbReference type="OrthoDB" id="9808429at2"/>
<dbReference type="PIRSF" id="PIRSF003230">
    <property type="entry name" value="YbgC"/>
    <property type="match status" value="1"/>
</dbReference>
<evidence type="ECO:0000313" key="4">
    <source>
        <dbReference type="Proteomes" id="UP000250079"/>
    </source>
</evidence>
<dbReference type="NCBIfam" id="TIGR00051">
    <property type="entry name" value="YbgC/FadM family acyl-CoA thioesterase"/>
    <property type="match status" value="1"/>
</dbReference>
<reference evidence="3 4" key="1">
    <citation type="submission" date="2016-12" db="EMBL/GenBank/DDBJ databases">
        <authorList>
            <person name="Song W.-J."/>
            <person name="Kurnit D.M."/>
        </authorList>
    </citation>
    <scope>NUCLEOTIDE SEQUENCE [LARGE SCALE GENOMIC DNA]</scope>
    <source>
        <strain evidence="3 4">IMCC3135</strain>
    </source>
</reference>
<protein>
    <submittedName>
        <fullName evidence="3">Acyl-CoA thioesterase YbgC</fullName>
        <ecNumber evidence="3">3.1.2.-</ecNumber>
    </submittedName>
</protein>
<dbReference type="InterPro" id="IPR029069">
    <property type="entry name" value="HotDog_dom_sf"/>
</dbReference>
<dbReference type="Pfam" id="PF13279">
    <property type="entry name" value="4HBT_2"/>
    <property type="match status" value="1"/>
</dbReference>
<dbReference type="NCBIfam" id="TIGR02799">
    <property type="entry name" value="thio_ybgC"/>
    <property type="match status" value="1"/>
</dbReference>
<dbReference type="SUPFAM" id="SSF54637">
    <property type="entry name" value="Thioesterase/thiol ester dehydrase-isomerase"/>
    <property type="match status" value="1"/>
</dbReference>
<proteinExistence type="inferred from homology"/>
<dbReference type="KEGG" id="gai:IMCC3135_27585"/>
<dbReference type="Gene3D" id="3.10.129.10">
    <property type="entry name" value="Hotdog Thioesterase"/>
    <property type="match status" value="1"/>
</dbReference>
<organism evidence="3 4">
    <name type="scientific">Granulosicoccus antarcticus IMCC3135</name>
    <dbReference type="NCBI Taxonomy" id="1192854"/>
    <lineage>
        <taxon>Bacteria</taxon>
        <taxon>Pseudomonadati</taxon>
        <taxon>Pseudomonadota</taxon>
        <taxon>Gammaproteobacteria</taxon>
        <taxon>Chromatiales</taxon>
        <taxon>Granulosicoccaceae</taxon>
        <taxon>Granulosicoccus</taxon>
    </lineage>
</organism>
<dbReference type="FunFam" id="3.10.129.10:FF:000004">
    <property type="entry name" value="Tol-pal system-associated acyl-CoA thioesterase"/>
    <property type="match status" value="1"/>
</dbReference>
<comment type="similarity">
    <text evidence="1">Belongs to the 4-hydroxybenzoyl-CoA thioesterase family.</text>
</comment>
<dbReference type="CDD" id="cd00586">
    <property type="entry name" value="4HBT"/>
    <property type="match status" value="1"/>
</dbReference>
<dbReference type="GO" id="GO:0047617">
    <property type="term" value="F:fatty acyl-CoA hydrolase activity"/>
    <property type="evidence" value="ECO:0007669"/>
    <property type="project" value="TreeGrafter"/>
</dbReference>
<sequence>MSQFSIPIRVYIEDTDAGGIVFYANYLRFMERARTEWLRAGGIELDQLQAEQRRVFVVRSVNIDYLSPARFNDQLTVTSKLLTLKSASAILEQSVLRGDTLLTKSTVVLVYVDIDEMTPCAIPTEIREAINREF</sequence>
<evidence type="ECO:0000256" key="2">
    <source>
        <dbReference type="ARBA" id="ARBA00022801"/>
    </source>
</evidence>
<dbReference type="EC" id="3.1.2.-" evidence="3"/>
<keyword evidence="2 3" id="KW-0378">Hydrolase</keyword>
<evidence type="ECO:0000313" key="3">
    <source>
        <dbReference type="EMBL" id="ASJ75570.1"/>
    </source>
</evidence>
<dbReference type="InterPro" id="IPR006684">
    <property type="entry name" value="YbgC/YbaW"/>
</dbReference>
<gene>
    <name evidence="3" type="primary">ybgC</name>
    <name evidence="3" type="ORF">IMCC3135_27585</name>
</gene>
<name>A0A2Z2P2J4_9GAMM</name>
<dbReference type="InterPro" id="IPR050563">
    <property type="entry name" value="4-hydroxybenzoyl-CoA_TE"/>
</dbReference>
<dbReference type="AlphaFoldDB" id="A0A2Z2P2J4"/>
<keyword evidence="4" id="KW-1185">Reference proteome</keyword>
<dbReference type="Proteomes" id="UP000250079">
    <property type="component" value="Chromosome"/>
</dbReference>
<dbReference type="RefSeq" id="WP_088920470.1">
    <property type="nucleotide sequence ID" value="NZ_CP018632.1"/>
</dbReference>
<accession>A0A2Z2P2J4</accession>
<dbReference type="InterPro" id="IPR014166">
    <property type="entry name" value="Tol-Pal_acyl-CoA_thioesterase"/>
</dbReference>
<dbReference type="PANTHER" id="PTHR31793">
    <property type="entry name" value="4-HYDROXYBENZOYL-COA THIOESTERASE FAMILY MEMBER"/>
    <property type="match status" value="1"/>
</dbReference>
<dbReference type="EMBL" id="CP018632">
    <property type="protein sequence ID" value="ASJ75570.1"/>
    <property type="molecule type" value="Genomic_DNA"/>
</dbReference>